<dbReference type="OrthoDB" id="2507573at2759"/>
<dbReference type="AlphaFoldDB" id="A0A0L6V7K8"/>
<reference evidence="3 4" key="1">
    <citation type="submission" date="2015-08" db="EMBL/GenBank/DDBJ databases">
        <title>Next Generation Sequencing and Analysis of the Genome of Puccinia sorghi L Schw, the Causal Agent of Maize Common Rust.</title>
        <authorList>
            <person name="Rochi L."/>
            <person name="Burguener G."/>
            <person name="Darino M."/>
            <person name="Turjanski A."/>
            <person name="Kreff E."/>
            <person name="Dieguez M.J."/>
            <person name="Sacco F."/>
        </authorList>
    </citation>
    <scope>NUCLEOTIDE SEQUENCE [LARGE SCALE GENOMIC DNA]</scope>
    <source>
        <strain evidence="3 4">RO10H11247</strain>
    </source>
</reference>
<dbReference type="Proteomes" id="UP000037035">
    <property type="component" value="Unassembled WGS sequence"/>
</dbReference>
<feature type="region of interest" description="Disordered" evidence="1">
    <location>
        <begin position="131"/>
        <end position="162"/>
    </location>
</feature>
<feature type="chain" id="PRO_5005568137" evidence="2">
    <location>
        <begin position="19"/>
        <end position="236"/>
    </location>
</feature>
<protein>
    <submittedName>
        <fullName evidence="3">Uncharacterized protein</fullName>
    </submittedName>
</protein>
<dbReference type="VEuPathDB" id="FungiDB:VP01_232g5"/>
<evidence type="ECO:0000256" key="2">
    <source>
        <dbReference type="SAM" id="SignalP"/>
    </source>
</evidence>
<sequence>MNFFSMVLCSVMASNALTTPSGTIGSLQRRYPGLESVGGSPNVNEVQTLGEYKNPLVGGEITEEDVRSLIREFWKSPISPKSAPTSSKVGKTKALEITKRFEAEAKKIGTFAPLNPQTAQIMIHLLKKMQAEDRGKPPQPAPKDAQPINKSSSAPPPAGGKTVRDLYKWFVASLPEANGAAAPPGGKSDATGGVGAKLDAAGDGPKKPASDAKDGAAGGANPNVDAEGAKKTKSRT</sequence>
<keyword evidence="4" id="KW-1185">Reference proteome</keyword>
<accession>A0A0L6V7K8</accession>
<comment type="caution">
    <text evidence="3">The sequence shown here is derived from an EMBL/GenBank/DDBJ whole genome shotgun (WGS) entry which is preliminary data.</text>
</comment>
<name>A0A0L6V7K8_9BASI</name>
<feature type="signal peptide" evidence="2">
    <location>
        <begin position="1"/>
        <end position="18"/>
    </location>
</feature>
<organism evidence="3 4">
    <name type="scientific">Puccinia sorghi</name>
    <dbReference type="NCBI Taxonomy" id="27349"/>
    <lineage>
        <taxon>Eukaryota</taxon>
        <taxon>Fungi</taxon>
        <taxon>Dikarya</taxon>
        <taxon>Basidiomycota</taxon>
        <taxon>Pucciniomycotina</taxon>
        <taxon>Pucciniomycetes</taxon>
        <taxon>Pucciniales</taxon>
        <taxon>Pucciniaceae</taxon>
        <taxon>Puccinia</taxon>
    </lineage>
</organism>
<proteinExistence type="predicted"/>
<dbReference type="EMBL" id="LAVV01007203">
    <property type="protein sequence ID" value="KNZ56743.1"/>
    <property type="molecule type" value="Genomic_DNA"/>
</dbReference>
<evidence type="ECO:0000313" key="3">
    <source>
        <dbReference type="EMBL" id="KNZ56743.1"/>
    </source>
</evidence>
<evidence type="ECO:0000313" key="4">
    <source>
        <dbReference type="Proteomes" id="UP000037035"/>
    </source>
</evidence>
<evidence type="ECO:0000256" key="1">
    <source>
        <dbReference type="SAM" id="MobiDB-lite"/>
    </source>
</evidence>
<keyword evidence="2" id="KW-0732">Signal</keyword>
<feature type="compositionally biased region" description="Basic and acidic residues" evidence="1">
    <location>
        <begin position="204"/>
        <end position="214"/>
    </location>
</feature>
<feature type="compositionally biased region" description="Low complexity" evidence="1">
    <location>
        <begin position="177"/>
        <end position="186"/>
    </location>
</feature>
<gene>
    <name evidence="3" type="ORF">VP01_232g5</name>
</gene>
<feature type="region of interest" description="Disordered" evidence="1">
    <location>
        <begin position="177"/>
        <end position="236"/>
    </location>
</feature>